<dbReference type="PROSITE" id="PS51781">
    <property type="entry name" value="SH3B"/>
    <property type="match status" value="1"/>
</dbReference>
<feature type="transmembrane region" description="Helical" evidence="1">
    <location>
        <begin position="141"/>
        <end position="165"/>
    </location>
</feature>
<accession>A0ABU9I8Q0</accession>
<feature type="chain" id="PRO_5045098627" evidence="2">
    <location>
        <begin position="22"/>
        <end position="168"/>
    </location>
</feature>
<evidence type="ECO:0000313" key="5">
    <source>
        <dbReference type="Proteomes" id="UP001393056"/>
    </source>
</evidence>
<feature type="domain" description="SH3b" evidence="3">
    <location>
        <begin position="21"/>
        <end position="83"/>
    </location>
</feature>
<dbReference type="EMBL" id="JBBYHT010000004">
    <property type="protein sequence ID" value="MEL1248152.1"/>
    <property type="molecule type" value="Genomic_DNA"/>
</dbReference>
<sequence>MKFLKFNCLLLLLLSTQFAFSQTYIVKPKTLNVRAERNTNSDVIAKIYENDTIRAISVEGDWIKISISEKQGFVKKSFLEEINLNEPTTKSGFKYGFKKAFSTSFIITLILLLGYRSFKGRVKDGRRSKGYREYDITFKDYIIDGIYAIIISLVIALIAGILAWIKTF</sequence>
<keyword evidence="5" id="KW-1185">Reference proteome</keyword>
<keyword evidence="1" id="KW-0472">Membrane</keyword>
<proteinExistence type="predicted"/>
<dbReference type="Gene3D" id="2.30.30.40">
    <property type="entry name" value="SH3 Domains"/>
    <property type="match status" value="1"/>
</dbReference>
<evidence type="ECO:0000259" key="3">
    <source>
        <dbReference type="PROSITE" id="PS51781"/>
    </source>
</evidence>
<keyword evidence="2" id="KW-0732">Signal</keyword>
<dbReference type="InterPro" id="IPR003646">
    <property type="entry name" value="SH3-like_bac-type"/>
</dbReference>
<organism evidence="4 5">
    <name type="scientific">Flavobacterium helocola</name>
    <dbReference type="NCBI Taxonomy" id="3139139"/>
    <lineage>
        <taxon>Bacteria</taxon>
        <taxon>Pseudomonadati</taxon>
        <taxon>Bacteroidota</taxon>
        <taxon>Flavobacteriia</taxon>
        <taxon>Flavobacteriales</taxon>
        <taxon>Flavobacteriaceae</taxon>
        <taxon>Flavobacterium</taxon>
    </lineage>
</organism>
<name>A0ABU9I8Q0_9FLAO</name>
<feature type="transmembrane region" description="Helical" evidence="1">
    <location>
        <begin position="100"/>
        <end position="118"/>
    </location>
</feature>
<evidence type="ECO:0000256" key="2">
    <source>
        <dbReference type="SAM" id="SignalP"/>
    </source>
</evidence>
<dbReference type="Pfam" id="PF08239">
    <property type="entry name" value="SH3_3"/>
    <property type="match status" value="1"/>
</dbReference>
<evidence type="ECO:0000313" key="4">
    <source>
        <dbReference type="EMBL" id="MEL1248152.1"/>
    </source>
</evidence>
<dbReference type="Proteomes" id="UP001393056">
    <property type="component" value="Unassembled WGS sequence"/>
</dbReference>
<evidence type="ECO:0000256" key="1">
    <source>
        <dbReference type="SAM" id="Phobius"/>
    </source>
</evidence>
<feature type="signal peptide" evidence="2">
    <location>
        <begin position="1"/>
        <end position="21"/>
    </location>
</feature>
<gene>
    <name evidence="4" type="ORF">AAEO58_08855</name>
</gene>
<reference evidence="4 5" key="1">
    <citation type="submission" date="2024-04" db="EMBL/GenBank/DDBJ databases">
        <title>Flavobacterium sp. DGU41 16S ribosomal RNA gene Genome sequencing and assembly.</title>
        <authorList>
            <person name="Park S."/>
        </authorList>
    </citation>
    <scope>NUCLEOTIDE SEQUENCE [LARGE SCALE GENOMIC DNA]</scope>
    <source>
        <strain evidence="4 5">DGU41</strain>
    </source>
</reference>
<keyword evidence="1" id="KW-0812">Transmembrane</keyword>
<dbReference type="RefSeq" id="WP_341683088.1">
    <property type="nucleotide sequence ID" value="NZ_JBBYHT010000004.1"/>
</dbReference>
<comment type="caution">
    <text evidence="4">The sequence shown here is derived from an EMBL/GenBank/DDBJ whole genome shotgun (WGS) entry which is preliminary data.</text>
</comment>
<dbReference type="SMART" id="SM00287">
    <property type="entry name" value="SH3b"/>
    <property type="match status" value="1"/>
</dbReference>
<keyword evidence="1" id="KW-1133">Transmembrane helix</keyword>
<protein>
    <submittedName>
        <fullName evidence="4">SH3 domain-containing protein</fullName>
    </submittedName>
</protein>